<reference evidence="2" key="1">
    <citation type="journal article" date="2017" name="Cell">
        <title>Insights into land plant evolution garnered from the Marchantia polymorpha genome.</title>
        <authorList>
            <person name="Bowman J.L."/>
            <person name="Kohchi T."/>
            <person name="Yamato K.T."/>
            <person name="Jenkins J."/>
            <person name="Shu S."/>
            <person name="Ishizaki K."/>
            <person name="Yamaoka S."/>
            <person name="Nishihama R."/>
            <person name="Nakamura Y."/>
            <person name="Berger F."/>
            <person name="Adam C."/>
            <person name="Aki S.S."/>
            <person name="Althoff F."/>
            <person name="Araki T."/>
            <person name="Arteaga-Vazquez M.A."/>
            <person name="Balasubrmanian S."/>
            <person name="Barry K."/>
            <person name="Bauer D."/>
            <person name="Boehm C.R."/>
            <person name="Briginshaw L."/>
            <person name="Caballero-Perez J."/>
            <person name="Catarino B."/>
            <person name="Chen F."/>
            <person name="Chiyoda S."/>
            <person name="Chovatia M."/>
            <person name="Davies K.M."/>
            <person name="Delmans M."/>
            <person name="Demura T."/>
            <person name="Dierschke T."/>
            <person name="Dolan L."/>
            <person name="Dorantes-Acosta A.E."/>
            <person name="Eklund D.M."/>
            <person name="Florent S.N."/>
            <person name="Flores-Sandoval E."/>
            <person name="Fujiyama A."/>
            <person name="Fukuzawa H."/>
            <person name="Galik B."/>
            <person name="Grimanelli D."/>
            <person name="Grimwood J."/>
            <person name="Grossniklaus U."/>
            <person name="Hamada T."/>
            <person name="Haseloff J."/>
            <person name="Hetherington A.J."/>
            <person name="Higo A."/>
            <person name="Hirakawa Y."/>
            <person name="Hundley H.N."/>
            <person name="Ikeda Y."/>
            <person name="Inoue K."/>
            <person name="Inoue S.I."/>
            <person name="Ishida S."/>
            <person name="Jia Q."/>
            <person name="Kakita M."/>
            <person name="Kanazawa T."/>
            <person name="Kawai Y."/>
            <person name="Kawashima T."/>
            <person name="Kennedy M."/>
            <person name="Kinose K."/>
            <person name="Kinoshita T."/>
            <person name="Kohara Y."/>
            <person name="Koide E."/>
            <person name="Komatsu K."/>
            <person name="Kopischke S."/>
            <person name="Kubo M."/>
            <person name="Kyozuka J."/>
            <person name="Lagercrantz U."/>
            <person name="Lin S.S."/>
            <person name="Lindquist E."/>
            <person name="Lipzen A.M."/>
            <person name="Lu C.W."/>
            <person name="De Luna E."/>
            <person name="Martienssen R.A."/>
            <person name="Minamino N."/>
            <person name="Mizutani M."/>
            <person name="Mizutani M."/>
            <person name="Mochizuki N."/>
            <person name="Monte I."/>
            <person name="Mosher R."/>
            <person name="Nagasaki H."/>
            <person name="Nakagami H."/>
            <person name="Naramoto S."/>
            <person name="Nishitani K."/>
            <person name="Ohtani M."/>
            <person name="Okamoto T."/>
            <person name="Okumura M."/>
            <person name="Phillips J."/>
            <person name="Pollak B."/>
            <person name="Reinders A."/>
            <person name="Rovekamp M."/>
            <person name="Sano R."/>
            <person name="Sawa S."/>
            <person name="Schmid M.W."/>
            <person name="Shirakawa M."/>
            <person name="Solano R."/>
            <person name="Spunde A."/>
            <person name="Suetsugu N."/>
            <person name="Sugano S."/>
            <person name="Sugiyama A."/>
            <person name="Sun R."/>
            <person name="Suzuki Y."/>
            <person name="Takenaka M."/>
            <person name="Takezawa D."/>
            <person name="Tomogane H."/>
            <person name="Tsuzuki M."/>
            <person name="Ueda T."/>
            <person name="Umeda M."/>
            <person name="Ward J.M."/>
            <person name="Watanabe Y."/>
            <person name="Yazaki K."/>
            <person name="Yokoyama R."/>
            <person name="Yoshitake Y."/>
            <person name="Yotsui I."/>
            <person name="Zachgo S."/>
            <person name="Schmutz J."/>
        </authorList>
    </citation>
    <scope>NUCLEOTIDE SEQUENCE [LARGE SCALE GENOMIC DNA]</scope>
    <source>
        <strain evidence="2">Tak-1</strain>
    </source>
</reference>
<dbReference type="EMBL" id="KZ772675">
    <property type="protein sequence ID" value="PTQ49134.1"/>
    <property type="molecule type" value="Genomic_DNA"/>
</dbReference>
<dbReference type="AlphaFoldDB" id="A0A2R6XSP1"/>
<dbReference type="Gramene" id="Mp7g10180.1">
    <property type="protein sequence ID" value="Mp7g10180.1.cds1"/>
    <property type="gene ID" value="Mp7g10180"/>
</dbReference>
<protein>
    <submittedName>
        <fullName evidence="1">Uncharacterized protein</fullName>
    </submittedName>
</protein>
<organism evidence="1 2">
    <name type="scientific">Marchantia polymorpha</name>
    <name type="common">Common liverwort</name>
    <name type="synonym">Marchantia aquatica</name>
    <dbReference type="NCBI Taxonomy" id="3197"/>
    <lineage>
        <taxon>Eukaryota</taxon>
        <taxon>Viridiplantae</taxon>
        <taxon>Streptophyta</taxon>
        <taxon>Embryophyta</taxon>
        <taxon>Marchantiophyta</taxon>
        <taxon>Marchantiopsida</taxon>
        <taxon>Marchantiidae</taxon>
        <taxon>Marchantiales</taxon>
        <taxon>Marchantiaceae</taxon>
        <taxon>Marchantia</taxon>
    </lineage>
</organism>
<proteinExistence type="predicted"/>
<keyword evidence="2" id="KW-1185">Reference proteome</keyword>
<dbReference type="Proteomes" id="UP000244005">
    <property type="component" value="Unassembled WGS sequence"/>
</dbReference>
<gene>
    <name evidence="1" type="ORF">MARPO_0003s0038</name>
</gene>
<evidence type="ECO:0000313" key="2">
    <source>
        <dbReference type="Proteomes" id="UP000244005"/>
    </source>
</evidence>
<sequence>MSRVAGVQMQDSRLAIMRAQFVRRGVVLPSVKTGVNRCRYANSEVPQSRKARSSRFPVHCVGATGEGSINLLDRAERRFSRATLNHVYSTYCEKRRVVQTTSDFDFKSVRSRDILLEADASRPFALAIRRSEVFR</sequence>
<name>A0A2R6XSP1_MARPO</name>
<accession>A0A2R6XSP1</accession>
<evidence type="ECO:0000313" key="1">
    <source>
        <dbReference type="EMBL" id="PTQ49134.1"/>
    </source>
</evidence>